<proteinExistence type="predicted"/>
<dbReference type="EMBL" id="GBXM01072455">
    <property type="protein sequence ID" value="JAH36122.1"/>
    <property type="molecule type" value="Transcribed_RNA"/>
</dbReference>
<reference evidence="1" key="1">
    <citation type="submission" date="2014-11" db="EMBL/GenBank/DDBJ databases">
        <authorList>
            <person name="Amaro Gonzalez C."/>
        </authorList>
    </citation>
    <scope>NUCLEOTIDE SEQUENCE</scope>
</reference>
<organism evidence="1">
    <name type="scientific">Anguilla anguilla</name>
    <name type="common">European freshwater eel</name>
    <name type="synonym">Muraena anguilla</name>
    <dbReference type="NCBI Taxonomy" id="7936"/>
    <lineage>
        <taxon>Eukaryota</taxon>
        <taxon>Metazoa</taxon>
        <taxon>Chordata</taxon>
        <taxon>Craniata</taxon>
        <taxon>Vertebrata</taxon>
        <taxon>Euteleostomi</taxon>
        <taxon>Actinopterygii</taxon>
        <taxon>Neopterygii</taxon>
        <taxon>Teleostei</taxon>
        <taxon>Anguilliformes</taxon>
        <taxon>Anguillidae</taxon>
        <taxon>Anguilla</taxon>
    </lineage>
</organism>
<protein>
    <submittedName>
        <fullName evidence="1">Uncharacterized protein</fullName>
    </submittedName>
</protein>
<dbReference type="AlphaFoldDB" id="A0A0E9S4H6"/>
<reference evidence="1" key="2">
    <citation type="journal article" date="2015" name="Fish Shellfish Immunol.">
        <title>Early steps in the European eel (Anguilla anguilla)-Vibrio vulnificus interaction in the gills: Role of the RtxA13 toxin.</title>
        <authorList>
            <person name="Callol A."/>
            <person name="Pajuelo D."/>
            <person name="Ebbesson L."/>
            <person name="Teles M."/>
            <person name="MacKenzie S."/>
            <person name="Amaro C."/>
        </authorList>
    </citation>
    <scope>NUCLEOTIDE SEQUENCE</scope>
</reference>
<evidence type="ECO:0000313" key="1">
    <source>
        <dbReference type="EMBL" id="JAH36122.1"/>
    </source>
</evidence>
<sequence length="25" mass="2897">MLYVLIFLQALSDLCTNLMLSLSFF</sequence>
<name>A0A0E9S4H6_ANGAN</name>
<accession>A0A0E9S4H6</accession>